<dbReference type="OrthoDB" id="3545524at2759"/>
<name>W9CBA8_SCLBF</name>
<gene>
    <name evidence="1" type="ORF">SBOR_6485</name>
</gene>
<keyword evidence="2" id="KW-1185">Reference proteome</keyword>
<evidence type="ECO:0008006" key="3">
    <source>
        <dbReference type="Google" id="ProtNLM"/>
    </source>
</evidence>
<organism evidence="1 2">
    <name type="scientific">Sclerotinia borealis (strain F-4128)</name>
    <dbReference type="NCBI Taxonomy" id="1432307"/>
    <lineage>
        <taxon>Eukaryota</taxon>
        <taxon>Fungi</taxon>
        <taxon>Dikarya</taxon>
        <taxon>Ascomycota</taxon>
        <taxon>Pezizomycotina</taxon>
        <taxon>Leotiomycetes</taxon>
        <taxon>Helotiales</taxon>
        <taxon>Sclerotiniaceae</taxon>
        <taxon>Sclerotinia</taxon>
    </lineage>
</organism>
<accession>W9CBA8</accession>
<dbReference type="Proteomes" id="UP000019487">
    <property type="component" value="Unassembled WGS sequence"/>
</dbReference>
<proteinExistence type="predicted"/>
<evidence type="ECO:0000313" key="2">
    <source>
        <dbReference type="Proteomes" id="UP000019487"/>
    </source>
</evidence>
<evidence type="ECO:0000313" key="1">
    <source>
        <dbReference type="EMBL" id="ESZ93113.1"/>
    </source>
</evidence>
<dbReference type="PANTHER" id="PTHR47843:SF2">
    <property type="entry name" value="BTB DOMAIN-CONTAINING PROTEIN"/>
    <property type="match status" value="1"/>
</dbReference>
<dbReference type="Gene3D" id="3.30.710.10">
    <property type="entry name" value="Potassium Channel Kv1.1, Chain A"/>
    <property type="match status" value="1"/>
</dbReference>
<dbReference type="STRING" id="1432307.W9CBA8"/>
<dbReference type="InterPro" id="IPR011333">
    <property type="entry name" value="SKP1/BTB/POZ_sf"/>
</dbReference>
<protein>
    <recommendedName>
        <fullName evidence="3">BTB domain-containing protein</fullName>
    </recommendedName>
</protein>
<reference evidence="1 2" key="1">
    <citation type="journal article" date="2014" name="Genome Announc.">
        <title>Draft genome sequence of Sclerotinia borealis, a psychrophilic plant pathogenic fungus.</title>
        <authorList>
            <person name="Mardanov A.V."/>
            <person name="Beletsky A.V."/>
            <person name="Kadnikov V.V."/>
            <person name="Ignatov A.N."/>
            <person name="Ravin N.V."/>
        </authorList>
    </citation>
    <scope>NUCLEOTIDE SEQUENCE [LARGE SCALE GENOMIC DNA]</scope>
    <source>
        <strain evidence="2">F-4157</strain>
    </source>
</reference>
<dbReference type="PANTHER" id="PTHR47843">
    <property type="entry name" value="BTB DOMAIN-CONTAINING PROTEIN-RELATED"/>
    <property type="match status" value="1"/>
</dbReference>
<dbReference type="HOGENOM" id="CLU_1111904_0_0_1"/>
<dbReference type="EMBL" id="AYSA01000339">
    <property type="protein sequence ID" value="ESZ93113.1"/>
    <property type="molecule type" value="Genomic_DNA"/>
</dbReference>
<dbReference type="AlphaFoldDB" id="W9CBA8"/>
<comment type="caution">
    <text evidence="1">The sequence shown here is derived from an EMBL/GenBank/DDBJ whole genome shotgun (WGS) entry which is preliminary data.</text>
</comment>
<sequence length="250" mass="29067">MTSNVKYDLEDFSKVFTIVIGSDKDERRVKVSVALLSAQSFYFKGACAEKWLGVDKILEFPHERPETFEIFTAWLNAGDIKHASSLQKTEESDDDQTRARKLSKRWKQLLNCYIMADYIQAPKYMNTIMNALVATLKDFEGQPTETNELAPLCDSCAETIDIIWDKTLVRSPLRKLVLDTLNSTRHAPWFMAQIHYFDNSNPPDGPNLTVPQEFILEFLEQSLRKLQTHDYNGFPWYQDHDFYHVMEKLP</sequence>